<evidence type="ECO:0000313" key="2">
    <source>
        <dbReference type="Proteomes" id="UP001152795"/>
    </source>
</evidence>
<evidence type="ECO:0000313" key="1">
    <source>
        <dbReference type="EMBL" id="CAB4007347.1"/>
    </source>
</evidence>
<gene>
    <name evidence="1" type="ORF">PACLA_8A075117</name>
</gene>
<reference evidence="1" key="1">
    <citation type="submission" date="2020-04" db="EMBL/GenBank/DDBJ databases">
        <authorList>
            <person name="Alioto T."/>
            <person name="Alioto T."/>
            <person name="Gomez Garrido J."/>
        </authorList>
    </citation>
    <scope>NUCLEOTIDE SEQUENCE</scope>
    <source>
        <strain evidence="1">A484AB</strain>
    </source>
</reference>
<dbReference type="OrthoDB" id="6419603at2759"/>
<dbReference type="AlphaFoldDB" id="A0A6S7HSK9"/>
<sequence>MKKVLPGFAFKKSVERLRKGIKKVLRKDELANKGVADAVSFIETKTMKKWGSLIKFNDPSSKPKNLFEDKTVQFKLVVLGAPDDVLQTFVSGEDQAFFESSTDLLEALVDVISSYYVFHINYPYQMSGILFFIQDFALDVSDTTQRSIKYSSFVAELQSDVHRQ</sequence>
<dbReference type="EMBL" id="CACRXK020005772">
    <property type="protein sequence ID" value="CAB4007347.1"/>
    <property type="molecule type" value="Genomic_DNA"/>
</dbReference>
<keyword evidence="2" id="KW-1185">Reference proteome</keyword>
<protein>
    <submittedName>
        <fullName evidence="1">Uncharacterized protein</fullName>
    </submittedName>
</protein>
<comment type="caution">
    <text evidence="1">The sequence shown here is derived from an EMBL/GenBank/DDBJ whole genome shotgun (WGS) entry which is preliminary data.</text>
</comment>
<accession>A0A6S7HSK9</accession>
<name>A0A6S7HSK9_PARCT</name>
<dbReference type="Proteomes" id="UP001152795">
    <property type="component" value="Unassembled WGS sequence"/>
</dbReference>
<proteinExistence type="predicted"/>
<organism evidence="1 2">
    <name type="scientific">Paramuricea clavata</name>
    <name type="common">Red gorgonian</name>
    <name type="synonym">Violescent sea-whip</name>
    <dbReference type="NCBI Taxonomy" id="317549"/>
    <lineage>
        <taxon>Eukaryota</taxon>
        <taxon>Metazoa</taxon>
        <taxon>Cnidaria</taxon>
        <taxon>Anthozoa</taxon>
        <taxon>Octocorallia</taxon>
        <taxon>Malacalcyonacea</taxon>
        <taxon>Plexauridae</taxon>
        <taxon>Paramuricea</taxon>
    </lineage>
</organism>